<protein>
    <submittedName>
        <fullName evidence="2">Uncharacterized protein</fullName>
    </submittedName>
</protein>
<evidence type="ECO:0000313" key="2">
    <source>
        <dbReference type="EMBL" id="KAK1697325.1"/>
    </source>
</evidence>
<organism evidence="2 3">
    <name type="scientific">Lolium multiflorum</name>
    <name type="common">Italian ryegrass</name>
    <name type="synonym">Lolium perenne subsp. multiflorum</name>
    <dbReference type="NCBI Taxonomy" id="4521"/>
    <lineage>
        <taxon>Eukaryota</taxon>
        <taxon>Viridiplantae</taxon>
        <taxon>Streptophyta</taxon>
        <taxon>Embryophyta</taxon>
        <taxon>Tracheophyta</taxon>
        <taxon>Spermatophyta</taxon>
        <taxon>Magnoliopsida</taxon>
        <taxon>Liliopsida</taxon>
        <taxon>Poales</taxon>
        <taxon>Poaceae</taxon>
        <taxon>BOP clade</taxon>
        <taxon>Pooideae</taxon>
        <taxon>Poodae</taxon>
        <taxon>Poeae</taxon>
        <taxon>Poeae Chloroplast Group 2 (Poeae type)</taxon>
        <taxon>Loliodinae</taxon>
        <taxon>Loliinae</taxon>
        <taxon>Lolium</taxon>
    </lineage>
</organism>
<dbReference type="InterPro" id="IPR012871">
    <property type="entry name" value="DUF1668_ORYSA"/>
</dbReference>
<accession>A0AAD8X6F0</accession>
<feature type="region of interest" description="Disordered" evidence="1">
    <location>
        <begin position="358"/>
        <end position="381"/>
    </location>
</feature>
<evidence type="ECO:0000256" key="1">
    <source>
        <dbReference type="SAM" id="MobiDB-lite"/>
    </source>
</evidence>
<dbReference type="PANTHER" id="PTHR33085">
    <property type="entry name" value="OS12G0113100 PROTEIN-RELATED"/>
    <property type="match status" value="1"/>
</dbReference>
<dbReference type="EMBL" id="JAUUTY010000001">
    <property type="protein sequence ID" value="KAK1697325.1"/>
    <property type="molecule type" value="Genomic_DNA"/>
</dbReference>
<reference evidence="2" key="1">
    <citation type="submission" date="2023-07" db="EMBL/GenBank/DDBJ databases">
        <title>A chromosome-level genome assembly of Lolium multiflorum.</title>
        <authorList>
            <person name="Chen Y."/>
            <person name="Copetti D."/>
            <person name="Kolliker R."/>
            <person name="Studer B."/>
        </authorList>
    </citation>
    <scope>NUCLEOTIDE SEQUENCE</scope>
    <source>
        <strain evidence="2">02402/16</strain>
        <tissue evidence="2">Leaf</tissue>
    </source>
</reference>
<keyword evidence="3" id="KW-1185">Reference proteome</keyword>
<evidence type="ECO:0000313" key="3">
    <source>
        <dbReference type="Proteomes" id="UP001231189"/>
    </source>
</evidence>
<dbReference type="Proteomes" id="UP001231189">
    <property type="component" value="Unassembled WGS sequence"/>
</dbReference>
<comment type="caution">
    <text evidence="2">The sequence shown here is derived from an EMBL/GenBank/DDBJ whole genome shotgun (WGS) entry which is preliminary data.</text>
</comment>
<dbReference type="Pfam" id="PF07893">
    <property type="entry name" value="DUF1668"/>
    <property type="match status" value="2"/>
</dbReference>
<gene>
    <name evidence="2" type="ORF">QYE76_014022</name>
</gene>
<feature type="compositionally biased region" description="Pro residues" evidence="1">
    <location>
        <begin position="363"/>
        <end position="374"/>
    </location>
</feature>
<proteinExistence type="predicted"/>
<name>A0AAD8X6F0_LOLMU</name>
<dbReference type="PANTHER" id="PTHR33085:SF126">
    <property type="entry name" value="EXPRESSED PROTEIN"/>
    <property type="match status" value="1"/>
</dbReference>
<sequence length="584" mass="64147">MKRQFINLVQGTWKSGSFTMHCIRSSSLFHPRKHKGSPPVEAKLPKPVWTLSLSEAKEDGGNFMFIPFGSAREKIVTADHDGIVLVHDISQKRLSSMPSRRLWNVYSVAITVGDDLYLINRCPYEPNRFQPDQSCFQALIHGEPPADVPGLPGRYWHSLPPPPYVEASGYERSGDTRIDSSAVVGDSIWVWELPFRGDAQYVPELGRWLGFSRGRENQFLCASDLSAAATDGAAPTLCRVWQEDMATYPENWTLLTSDLVRVDARRFCIARQFEVCDDEYHFTEENFAVFTGVELKRSDTAEDGIQVVKHKSVRYNFDRKLLQLCSLFSYLHMCEWNDCLICNPLPPSPRPPVRRRCATPGLHLPPPHSSPRLPPSSAAEALPGKARAVWRRRGSCWSRQGSATAALALGPCGGGAGNGGRRCCDRRADGGGVVGLDLVPHGPGRAPSSAPCSGAGCIDGLRLCPHHLGVGAAAPTLAAASSFRRRWPARYGGSWDLMSFTFRRRRSASAAAAMPRRGSSYRYGGVSSSGYRSVRARPKLRYFLLGTAPTIGSAGLGAFTPSLFHAQVFEMFLALFNTGSNLST</sequence>
<dbReference type="AlphaFoldDB" id="A0AAD8X6F0"/>